<dbReference type="InterPro" id="IPR003594">
    <property type="entry name" value="HATPase_dom"/>
</dbReference>
<dbReference type="SMART" id="SM00387">
    <property type="entry name" value="HATPase_c"/>
    <property type="match status" value="1"/>
</dbReference>
<dbReference type="PRINTS" id="PR00344">
    <property type="entry name" value="BCTRLSENSOR"/>
</dbReference>
<dbReference type="Gene3D" id="3.30.565.10">
    <property type="entry name" value="Histidine kinase-like ATPase, C-terminal domain"/>
    <property type="match status" value="1"/>
</dbReference>
<dbReference type="InterPro" id="IPR011006">
    <property type="entry name" value="CheY-like_superfamily"/>
</dbReference>
<evidence type="ECO:0000256" key="1">
    <source>
        <dbReference type="ARBA" id="ARBA00000085"/>
    </source>
</evidence>
<feature type="transmembrane region" description="Helical" evidence="8">
    <location>
        <begin position="54"/>
        <end position="76"/>
    </location>
</feature>
<dbReference type="Pfam" id="PF08448">
    <property type="entry name" value="PAS_4"/>
    <property type="match status" value="2"/>
</dbReference>
<evidence type="ECO:0000256" key="5">
    <source>
        <dbReference type="ARBA" id="ARBA00022679"/>
    </source>
</evidence>
<dbReference type="PROSITE" id="PS50109">
    <property type="entry name" value="HIS_KIN"/>
    <property type="match status" value="1"/>
</dbReference>
<feature type="transmembrane region" description="Helical" evidence="8">
    <location>
        <begin position="83"/>
        <end position="103"/>
    </location>
</feature>
<name>A0A1S2N3Q2_9BURK</name>
<feature type="transmembrane region" description="Helical" evidence="8">
    <location>
        <begin position="25"/>
        <end position="48"/>
    </location>
</feature>
<keyword evidence="5" id="KW-0808">Transferase</keyword>
<proteinExistence type="predicted"/>
<evidence type="ECO:0000256" key="6">
    <source>
        <dbReference type="ARBA" id="ARBA00022777"/>
    </source>
</evidence>
<dbReference type="SUPFAM" id="SSF52172">
    <property type="entry name" value="CheY-like"/>
    <property type="match status" value="1"/>
</dbReference>
<dbReference type="InterPro" id="IPR005467">
    <property type="entry name" value="His_kinase_dom"/>
</dbReference>
<dbReference type="PROSITE" id="PS50113">
    <property type="entry name" value="PAC"/>
    <property type="match status" value="2"/>
</dbReference>
<dbReference type="SUPFAM" id="SSF47384">
    <property type="entry name" value="Homodimeric domain of signal transducing histidine kinase"/>
    <property type="match status" value="1"/>
</dbReference>
<dbReference type="Pfam" id="PF00072">
    <property type="entry name" value="Response_reg"/>
    <property type="match status" value="1"/>
</dbReference>
<dbReference type="CDD" id="cd00075">
    <property type="entry name" value="HATPase"/>
    <property type="match status" value="1"/>
</dbReference>
<dbReference type="Proteomes" id="UP000180246">
    <property type="component" value="Unassembled WGS sequence"/>
</dbReference>
<feature type="domain" description="Histidine kinase" evidence="9">
    <location>
        <begin position="568"/>
        <end position="786"/>
    </location>
</feature>
<dbReference type="GO" id="GO:0000155">
    <property type="term" value="F:phosphorelay sensor kinase activity"/>
    <property type="evidence" value="ECO:0007669"/>
    <property type="project" value="InterPro"/>
</dbReference>
<comment type="catalytic activity">
    <reaction evidence="1">
        <text>ATP + protein L-histidine = ADP + protein N-phospho-L-histidine.</text>
        <dbReference type="EC" id="2.7.13.3"/>
    </reaction>
</comment>
<accession>A0A1S2N3Q2</accession>
<comment type="subcellular location">
    <subcellularLocation>
        <location evidence="2">Cell inner membrane</location>
        <topology evidence="2">Multi-pass membrane protein</topology>
    </subcellularLocation>
</comment>
<evidence type="ECO:0000256" key="7">
    <source>
        <dbReference type="PROSITE-ProRule" id="PRU00169"/>
    </source>
</evidence>
<dbReference type="InterPro" id="IPR036890">
    <property type="entry name" value="HATPase_C_sf"/>
</dbReference>
<feature type="modified residue" description="4-aspartylphosphate" evidence="7">
    <location>
        <position position="856"/>
    </location>
</feature>
<dbReference type="PANTHER" id="PTHR43547">
    <property type="entry name" value="TWO-COMPONENT HISTIDINE KINASE"/>
    <property type="match status" value="1"/>
</dbReference>
<dbReference type="PROSITE" id="PS50112">
    <property type="entry name" value="PAS"/>
    <property type="match status" value="1"/>
</dbReference>
<evidence type="ECO:0000259" key="9">
    <source>
        <dbReference type="PROSITE" id="PS50109"/>
    </source>
</evidence>
<dbReference type="InterPro" id="IPR004358">
    <property type="entry name" value="Sig_transdc_His_kin-like_C"/>
</dbReference>
<evidence type="ECO:0000256" key="4">
    <source>
        <dbReference type="ARBA" id="ARBA00022553"/>
    </source>
</evidence>
<feature type="domain" description="PAC" evidence="12">
    <location>
        <begin position="505"/>
        <end position="557"/>
    </location>
</feature>
<dbReference type="PROSITE" id="PS50110">
    <property type="entry name" value="RESPONSE_REGULATORY"/>
    <property type="match status" value="1"/>
</dbReference>
<evidence type="ECO:0000256" key="3">
    <source>
        <dbReference type="ARBA" id="ARBA00012438"/>
    </source>
</evidence>
<feature type="transmembrane region" description="Helical" evidence="8">
    <location>
        <begin position="191"/>
        <end position="210"/>
    </location>
</feature>
<feature type="domain" description="Response regulatory" evidence="10">
    <location>
        <begin position="807"/>
        <end position="921"/>
    </location>
</feature>
<dbReference type="GO" id="GO:0005886">
    <property type="term" value="C:plasma membrane"/>
    <property type="evidence" value="ECO:0007669"/>
    <property type="project" value="UniProtKB-SubCell"/>
</dbReference>
<dbReference type="Gene3D" id="3.30.450.20">
    <property type="entry name" value="PAS domain"/>
    <property type="match status" value="2"/>
</dbReference>
<dbReference type="SMART" id="SM00388">
    <property type="entry name" value="HisKA"/>
    <property type="match status" value="1"/>
</dbReference>
<dbReference type="InterPro" id="IPR033424">
    <property type="entry name" value="MASE4"/>
</dbReference>
<dbReference type="Gene3D" id="1.10.287.130">
    <property type="match status" value="1"/>
</dbReference>
<dbReference type="InterPro" id="IPR001789">
    <property type="entry name" value="Sig_transdc_resp-reg_receiver"/>
</dbReference>
<evidence type="ECO:0000259" key="12">
    <source>
        <dbReference type="PROSITE" id="PS50113"/>
    </source>
</evidence>
<dbReference type="InterPro" id="IPR036097">
    <property type="entry name" value="HisK_dim/P_sf"/>
</dbReference>
<keyword evidence="8" id="KW-0812">Transmembrane</keyword>
<dbReference type="FunFam" id="3.30.565.10:FF:000006">
    <property type="entry name" value="Sensor histidine kinase WalK"/>
    <property type="match status" value="1"/>
</dbReference>
<keyword evidence="8" id="KW-0472">Membrane</keyword>
<dbReference type="Pfam" id="PF17158">
    <property type="entry name" value="MASE4"/>
    <property type="match status" value="1"/>
</dbReference>
<dbReference type="PANTHER" id="PTHR43547:SF2">
    <property type="entry name" value="HYBRID SIGNAL TRANSDUCTION HISTIDINE KINASE C"/>
    <property type="match status" value="1"/>
</dbReference>
<dbReference type="Pfam" id="PF02518">
    <property type="entry name" value="HATPase_c"/>
    <property type="match status" value="1"/>
</dbReference>
<dbReference type="InterPro" id="IPR035965">
    <property type="entry name" value="PAS-like_dom_sf"/>
</dbReference>
<dbReference type="InterPro" id="IPR000014">
    <property type="entry name" value="PAS"/>
</dbReference>
<dbReference type="CDD" id="cd00082">
    <property type="entry name" value="HisKA"/>
    <property type="match status" value="1"/>
</dbReference>
<sequence length="928" mass="99694">MRHGVLAEPTDLARHPPSGAQLRHVVWVLACLALAFALLAPAAGVPLARAPEFIPLYGAVLIGANLLTGILLLGHVHTGRSRALGILVLGYLLTALIASAHLLTFPGLFADQGVLGGNNQTTPWLHIAWHALFPLFVLGYTRSTHAAPLPPHFMRFGALLIVLVAALLVLLSTSGAAWLPPLMVGTRTLPLYHWIAGAVLALSVGVLWAIVRKRPRTVLDAWLAVALAAWVFEVALSCVLNGGMFDLGFYAGRLYGLAAALFVLGALAIDNIALHARLHATFQEMMETRAHAQWQSLLGTVLRQLPDGVLIVDAAGRCVMANDQAGRMAACFQPGDADGAQDVAQSVEPSVAQAGMTAMLELIRDPVARAIGGETFREALLESERNGVRRAYTVSGAPLRDGAVELAAAVIVVDDITERTEASAALARALDQTRYLIQHTPLAVIEWNRELVVTLWNGRAEELFGWRQHEVIGERIDALPLIHEGDADQVGAMIRRLLDSPTRHAKSSNRNRTRDGRVLCCEWYNSVLVDEAGDILTVFSLVLDVTEREQAMDGLREADQRKDVYIATLAHELRNPLAPIANAASLLRVKSLPPERIEWIASMVGRQAAQMARLLDDLLDVSRIGRGKIELRRARVELGRLIRDALQASMPLIESGRHQVALRLVDEPLWVEADALRLTQVFANLINNAAKYTPPGGALEIGLRSENGEAVAWVADNGVGLDRGMIERVFDAFVQVSSARHLAQGGLGIGLSLAKGFVELHGGSIHADSEGPGQGATFIVRLPLCEAAAPEAQAEGQAAGGAVVGKRILVADDNLDAAESLCWLLRSEGASVTVAHDGAQALRLYNEQGADIAVLDLGMPEMSGLEVAAILSAKHPRPYLVAVTGRGRQEDRAASLAAGFDQHCTKPVAPQQLLELLRKVAQEQPRAQ</sequence>
<dbReference type="SMART" id="SM00448">
    <property type="entry name" value="REC"/>
    <property type="match status" value="1"/>
</dbReference>
<dbReference type="InterPro" id="IPR003661">
    <property type="entry name" value="HisK_dim/P_dom"/>
</dbReference>
<dbReference type="Pfam" id="PF00512">
    <property type="entry name" value="HisKA"/>
    <property type="match status" value="1"/>
</dbReference>
<dbReference type="EC" id="2.7.13.3" evidence="3"/>
<evidence type="ECO:0000259" key="11">
    <source>
        <dbReference type="PROSITE" id="PS50112"/>
    </source>
</evidence>
<evidence type="ECO:0000256" key="8">
    <source>
        <dbReference type="SAM" id="Phobius"/>
    </source>
</evidence>
<dbReference type="AlphaFoldDB" id="A0A1S2N3Q2"/>
<dbReference type="EMBL" id="JRYB01000001">
    <property type="protein sequence ID" value="OIJ39715.1"/>
    <property type="molecule type" value="Genomic_DNA"/>
</dbReference>
<dbReference type="SUPFAM" id="SSF55785">
    <property type="entry name" value="PYP-like sensor domain (PAS domain)"/>
    <property type="match status" value="2"/>
</dbReference>
<dbReference type="CDD" id="cd00130">
    <property type="entry name" value="PAS"/>
    <property type="match status" value="1"/>
</dbReference>
<reference evidence="13 14" key="1">
    <citation type="submission" date="2014-10" db="EMBL/GenBank/DDBJ databases">
        <authorList>
            <person name="Seo M.-J."/>
            <person name="Seok Y.J."/>
            <person name="Cha I.-T."/>
        </authorList>
    </citation>
    <scope>NUCLEOTIDE SEQUENCE [LARGE SCALE GENOMIC DNA]</scope>
    <source>
        <strain evidence="13 14">NEU</strain>
    </source>
</reference>
<feature type="domain" description="PAS" evidence="11">
    <location>
        <begin position="429"/>
        <end position="501"/>
    </location>
</feature>
<feature type="transmembrane region" description="Helical" evidence="8">
    <location>
        <begin position="153"/>
        <end position="179"/>
    </location>
</feature>
<evidence type="ECO:0000259" key="10">
    <source>
        <dbReference type="PROSITE" id="PS50110"/>
    </source>
</evidence>
<dbReference type="SUPFAM" id="SSF55874">
    <property type="entry name" value="ATPase domain of HSP90 chaperone/DNA topoisomerase II/histidine kinase"/>
    <property type="match status" value="1"/>
</dbReference>
<dbReference type="SMART" id="SM00091">
    <property type="entry name" value="PAS"/>
    <property type="match status" value="2"/>
</dbReference>
<dbReference type="Gene3D" id="3.40.50.2300">
    <property type="match status" value="1"/>
</dbReference>
<gene>
    <name evidence="13" type="ORF">LO55_4555</name>
</gene>
<dbReference type="NCBIfam" id="TIGR00229">
    <property type="entry name" value="sensory_box"/>
    <property type="match status" value="1"/>
</dbReference>
<protein>
    <recommendedName>
        <fullName evidence="3">histidine kinase</fullName>
        <ecNumber evidence="3">2.7.13.3</ecNumber>
    </recommendedName>
</protein>
<dbReference type="RefSeq" id="WP_083415516.1">
    <property type="nucleotide sequence ID" value="NZ_JRYB01000001.1"/>
</dbReference>
<evidence type="ECO:0000313" key="13">
    <source>
        <dbReference type="EMBL" id="OIJ39715.1"/>
    </source>
</evidence>
<evidence type="ECO:0000256" key="2">
    <source>
        <dbReference type="ARBA" id="ARBA00004429"/>
    </source>
</evidence>
<feature type="domain" description="PAC" evidence="12">
    <location>
        <begin position="374"/>
        <end position="428"/>
    </location>
</feature>
<dbReference type="InterPro" id="IPR000700">
    <property type="entry name" value="PAS-assoc_C"/>
</dbReference>
<evidence type="ECO:0000313" key="14">
    <source>
        <dbReference type="Proteomes" id="UP000180246"/>
    </source>
</evidence>
<keyword evidence="4 7" id="KW-0597">Phosphoprotein</keyword>
<organism evidence="13 14">
    <name type="scientific">Massilia timonae</name>
    <dbReference type="NCBI Taxonomy" id="47229"/>
    <lineage>
        <taxon>Bacteria</taxon>
        <taxon>Pseudomonadati</taxon>
        <taxon>Pseudomonadota</taxon>
        <taxon>Betaproteobacteria</taxon>
        <taxon>Burkholderiales</taxon>
        <taxon>Oxalobacteraceae</taxon>
        <taxon>Telluria group</taxon>
        <taxon>Massilia</taxon>
    </lineage>
</organism>
<comment type="caution">
    <text evidence="13">The sequence shown here is derived from an EMBL/GenBank/DDBJ whole genome shotgun (WGS) entry which is preliminary data.</text>
</comment>
<dbReference type="InterPro" id="IPR013656">
    <property type="entry name" value="PAS_4"/>
</dbReference>
<keyword evidence="6" id="KW-0418">Kinase</keyword>
<feature type="transmembrane region" description="Helical" evidence="8">
    <location>
        <begin position="222"/>
        <end position="242"/>
    </location>
</feature>
<feature type="transmembrane region" description="Helical" evidence="8">
    <location>
        <begin position="123"/>
        <end position="141"/>
    </location>
</feature>
<keyword evidence="8" id="KW-1133">Transmembrane helix</keyword>